<accession>A0A9P3PEL1</accession>
<keyword evidence="4" id="KW-1185">Reference proteome</keyword>
<dbReference type="InterPro" id="IPR014044">
    <property type="entry name" value="CAP_dom"/>
</dbReference>
<dbReference type="SUPFAM" id="SSF55797">
    <property type="entry name" value="PR-1-like"/>
    <property type="match status" value="1"/>
</dbReference>
<dbReference type="InterPro" id="IPR035940">
    <property type="entry name" value="CAP_sf"/>
</dbReference>
<dbReference type="PANTHER" id="PTHR10334">
    <property type="entry name" value="CYSTEINE-RICH SECRETORY PROTEIN-RELATED"/>
    <property type="match status" value="1"/>
</dbReference>
<proteinExistence type="predicted"/>
<evidence type="ECO:0000256" key="1">
    <source>
        <dbReference type="SAM" id="SignalP"/>
    </source>
</evidence>
<dbReference type="AlphaFoldDB" id="A0A9P3PEL1"/>
<gene>
    <name evidence="3" type="ORF">LshimejAT787_0109350</name>
</gene>
<evidence type="ECO:0000313" key="4">
    <source>
        <dbReference type="Proteomes" id="UP001063166"/>
    </source>
</evidence>
<comment type="caution">
    <text evidence="3">The sequence shown here is derived from an EMBL/GenBank/DDBJ whole genome shotgun (WGS) entry which is preliminary data.</text>
</comment>
<evidence type="ECO:0000313" key="3">
    <source>
        <dbReference type="EMBL" id="GLB34051.1"/>
    </source>
</evidence>
<feature type="signal peptide" evidence="1">
    <location>
        <begin position="1"/>
        <end position="18"/>
    </location>
</feature>
<dbReference type="SMART" id="SM00198">
    <property type="entry name" value="SCP"/>
    <property type="match status" value="1"/>
</dbReference>
<reference evidence="3" key="1">
    <citation type="submission" date="2022-07" db="EMBL/GenBank/DDBJ databases">
        <title>The genome of Lyophyllum shimeji provides insight into the initial evolution of ectomycorrhizal fungal genome.</title>
        <authorList>
            <person name="Kobayashi Y."/>
            <person name="Shibata T."/>
            <person name="Hirakawa H."/>
            <person name="Shigenobu S."/>
            <person name="Nishiyama T."/>
            <person name="Yamada A."/>
            <person name="Hasebe M."/>
            <person name="Kawaguchi M."/>
        </authorList>
    </citation>
    <scope>NUCLEOTIDE SEQUENCE</scope>
    <source>
        <strain evidence="3">AT787</strain>
    </source>
</reference>
<evidence type="ECO:0000259" key="2">
    <source>
        <dbReference type="SMART" id="SM00198"/>
    </source>
</evidence>
<dbReference type="Gene3D" id="3.40.33.10">
    <property type="entry name" value="CAP"/>
    <property type="match status" value="1"/>
</dbReference>
<sequence>MLSLFLLALLSLTTLVSAARALPSHPSAAHALSKRGSPAQINAFLFAHNVIREAHAAPDLTWSTELASLAEEWADNCVFQRTEGILRETPYGELHVAATGVFPISNAINQFVLDEVEYNPAKPTYNHWTQIVWKSTTEVGCARSQCDNMLGHATGVATYYVCLYNPAGNIIGQASENVSKLL</sequence>
<dbReference type="InterPro" id="IPR001283">
    <property type="entry name" value="CRISP-related"/>
</dbReference>
<dbReference type="Proteomes" id="UP001063166">
    <property type="component" value="Unassembled WGS sequence"/>
</dbReference>
<dbReference type="OrthoDB" id="337038at2759"/>
<feature type="domain" description="SCP" evidence="2">
    <location>
        <begin position="39"/>
        <end position="172"/>
    </location>
</feature>
<organism evidence="3 4">
    <name type="scientific">Lyophyllum shimeji</name>
    <name type="common">Hon-shimeji</name>
    <name type="synonym">Tricholoma shimeji</name>
    <dbReference type="NCBI Taxonomy" id="47721"/>
    <lineage>
        <taxon>Eukaryota</taxon>
        <taxon>Fungi</taxon>
        <taxon>Dikarya</taxon>
        <taxon>Basidiomycota</taxon>
        <taxon>Agaricomycotina</taxon>
        <taxon>Agaricomycetes</taxon>
        <taxon>Agaricomycetidae</taxon>
        <taxon>Agaricales</taxon>
        <taxon>Tricholomatineae</taxon>
        <taxon>Lyophyllaceae</taxon>
        <taxon>Lyophyllum</taxon>
    </lineage>
</organism>
<dbReference type="Pfam" id="PF00188">
    <property type="entry name" value="CAP"/>
    <property type="match status" value="1"/>
</dbReference>
<name>A0A9P3PEL1_LYOSH</name>
<dbReference type="EMBL" id="BRPK01000001">
    <property type="protein sequence ID" value="GLB34051.1"/>
    <property type="molecule type" value="Genomic_DNA"/>
</dbReference>
<dbReference type="PRINTS" id="PR00837">
    <property type="entry name" value="V5TPXLIKE"/>
</dbReference>
<feature type="chain" id="PRO_5040435929" evidence="1">
    <location>
        <begin position="19"/>
        <end position="182"/>
    </location>
</feature>
<keyword evidence="1" id="KW-0732">Signal</keyword>
<protein>
    <submittedName>
        <fullName evidence="3">SCP / Tpx-1 / Ag5 / PR-1 / Sc7 family of extracellular domains containing protein</fullName>
    </submittedName>
</protein>